<gene>
    <name evidence="2" type="ORF">EFE23_20860</name>
</gene>
<dbReference type="Pfam" id="PF03781">
    <property type="entry name" value="FGE-sulfatase"/>
    <property type="match status" value="1"/>
</dbReference>
<dbReference type="Gene3D" id="3.90.1580.10">
    <property type="entry name" value="paralog of FGE (formylglycine-generating enzyme)"/>
    <property type="match status" value="1"/>
</dbReference>
<reference evidence="2 3" key="1">
    <citation type="submission" date="2018-11" db="EMBL/GenBank/DDBJ databases">
        <title>Micromonospora sp. PPF5-17, a new actinomycetes isolated from a hot spring soil.</title>
        <authorList>
            <person name="Thawai C."/>
        </authorList>
    </citation>
    <scope>NUCLEOTIDE SEQUENCE [LARGE SCALE GENOMIC DNA]</scope>
    <source>
        <strain evidence="2 3">PPF5-17</strain>
    </source>
</reference>
<dbReference type="InterPro" id="IPR016187">
    <property type="entry name" value="CTDL_fold"/>
</dbReference>
<feature type="domain" description="Sulfatase-modifying factor enzyme-like" evidence="1">
    <location>
        <begin position="568"/>
        <end position="791"/>
    </location>
</feature>
<dbReference type="PANTHER" id="PTHR23150:SF19">
    <property type="entry name" value="FORMYLGLYCINE-GENERATING ENZYME"/>
    <property type="match status" value="1"/>
</dbReference>
<sequence length="794" mass="85518">MTLGYMRWLADLERPGLAGEPETDVLDIGFVPDGARLPGLAALVQRLAERFGDAQGSPPRVTVVVTAALDAASAVYANAGQAETALVAALRDRLAAVDGPTGLTLVQTLPHADPMSAQAVEQANAGVAEAATAAGAVVVPVHRVADLDVLAAGEDFAAVAAALEALGRRDRVGYLWNRLVDLAWAHWQALAPHLATAPKVFLTDLDGVLWPGTVAEDGLPDALTAGGIVGQLGHRVWRQHLAERQRRGALLAGISKNDPAEAQAALNCVDPAVPLAELWAAPDVDKTAATTWALGYFDRIAAHHAAFIDDNPGQQERLRAAYPALHVPAVAATPLLVTDLFRQLHPGSDQPPTTSDLQRTRFYQARRSGELVPEIVCIEDPADEETLRRLAQLHARTNQFNMTTPRRTADQLAALVADPAWSVLAFRVTYHGSDLADEIVGCAEITFAPDGPALLDSFLASCRLLWAGAQRRMFGQVQAVVLGRGVKELTARWQPNGRNETYAQWYAHQQWAEPVPDGAGFSFTGTTVTRDGESPDDLLTVMARYLDATLQPAPETPMQSRVRDSDGATEVLVPGGPATLGLRAEDRAVVRSVFGLDPIGEDPRPVDLAPFWMDQHLVSRDMFAAFLRAADRAEQAAAVDATGEQYVIGPVADARPAFGTGQLPAVVPWIWAQRYALWAGGRLPTEDEWEFAARGTDGRWFPWGAAVPAPPRCLARGSALHTITANRWGTSPFGVQDMTGHLWQWCSGSYRDHPQYRGGDTRANAYFLRATVRPLESAEHCGHLVGFRVVRDAA</sequence>
<dbReference type="SUPFAM" id="SSF56436">
    <property type="entry name" value="C-type lectin-like"/>
    <property type="match status" value="1"/>
</dbReference>
<proteinExistence type="predicted"/>
<protein>
    <recommendedName>
        <fullName evidence="1">Sulfatase-modifying factor enzyme-like domain-containing protein</fullName>
    </recommendedName>
</protein>
<keyword evidence="3" id="KW-1185">Reference proteome</keyword>
<dbReference type="Gene3D" id="3.40.50.1000">
    <property type="entry name" value="HAD superfamily/HAD-like"/>
    <property type="match status" value="1"/>
</dbReference>
<name>A0ABX9WBI1_9ACTN</name>
<accession>A0ABX9WBI1</accession>
<dbReference type="EMBL" id="RJLN01000070">
    <property type="protein sequence ID" value="RNL94550.1"/>
    <property type="molecule type" value="Genomic_DNA"/>
</dbReference>
<evidence type="ECO:0000313" key="2">
    <source>
        <dbReference type="EMBL" id="RNL94550.1"/>
    </source>
</evidence>
<dbReference type="PANTHER" id="PTHR23150">
    <property type="entry name" value="SULFATASE MODIFYING FACTOR 1, 2"/>
    <property type="match status" value="1"/>
</dbReference>
<dbReference type="InterPro" id="IPR051043">
    <property type="entry name" value="Sulfatase_Mod_Factor_Kinase"/>
</dbReference>
<evidence type="ECO:0000259" key="1">
    <source>
        <dbReference type="Pfam" id="PF03781"/>
    </source>
</evidence>
<dbReference type="RefSeq" id="WP_123242630.1">
    <property type="nucleotide sequence ID" value="NZ_JAAHBY010000070.1"/>
</dbReference>
<evidence type="ECO:0000313" key="3">
    <source>
        <dbReference type="Proteomes" id="UP000280698"/>
    </source>
</evidence>
<organism evidence="2 3">
    <name type="scientific">Micromonospora solifontis</name>
    <dbReference type="NCBI Taxonomy" id="2487138"/>
    <lineage>
        <taxon>Bacteria</taxon>
        <taxon>Bacillati</taxon>
        <taxon>Actinomycetota</taxon>
        <taxon>Actinomycetes</taxon>
        <taxon>Micromonosporales</taxon>
        <taxon>Micromonosporaceae</taxon>
        <taxon>Micromonospora</taxon>
    </lineage>
</organism>
<comment type="caution">
    <text evidence="2">The sequence shown here is derived from an EMBL/GenBank/DDBJ whole genome shotgun (WGS) entry which is preliminary data.</text>
</comment>
<dbReference type="InterPro" id="IPR005532">
    <property type="entry name" value="SUMF_dom"/>
</dbReference>
<dbReference type="Proteomes" id="UP000280698">
    <property type="component" value="Unassembled WGS sequence"/>
</dbReference>
<dbReference type="InterPro" id="IPR042095">
    <property type="entry name" value="SUMF_sf"/>
</dbReference>
<dbReference type="InterPro" id="IPR023214">
    <property type="entry name" value="HAD_sf"/>
</dbReference>